<feature type="non-terminal residue" evidence="1">
    <location>
        <position position="1"/>
    </location>
</feature>
<evidence type="ECO:0000313" key="1">
    <source>
        <dbReference type="EMBL" id="KAK3077447.1"/>
    </source>
</evidence>
<keyword evidence="2" id="KW-1185">Reference proteome</keyword>
<evidence type="ECO:0000313" key="2">
    <source>
        <dbReference type="Proteomes" id="UP001186974"/>
    </source>
</evidence>
<proteinExistence type="predicted"/>
<reference evidence="1" key="1">
    <citation type="submission" date="2024-09" db="EMBL/GenBank/DDBJ databases">
        <title>Black Yeasts Isolated from many extreme environments.</title>
        <authorList>
            <person name="Coleine C."/>
            <person name="Stajich J.E."/>
            <person name="Selbmann L."/>
        </authorList>
    </citation>
    <scope>NUCLEOTIDE SEQUENCE</scope>
    <source>
        <strain evidence="1">CCFEE 5737</strain>
    </source>
</reference>
<dbReference type="EMBL" id="JAWDJW010002840">
    <property type="protein sequence ID" value="KAK3077447.1"/>
    <property type="molecule type" value="Genomic_DNA"/>
</dbReference>
<protein>
    <submittedName>
        <fullName evidence="1">Uncharacterized protein</fullName>
    </submittedName>
</protein>
<dbReference type="Proteomes" id="UP001186974">
    <property type="component" value="Unassembled WGS sequence"/>
</dbReference>
<gene>
    <name evidence="1" type="ORF">LTS18_010230</name>
</gene>
<accession>A0ACC3DLA5</accession>
<name>A0ACC3DLA5_9PEZI</name>
<sequence>PEEKPVNGTIKKKTPKKKEGKRKSSAAEDDAAAGADKEIFTAGLSQKETGVQGENKYKLIVNDLREGHKSSKEEDLRCLFCAELID</sequence>
<organism evidence="1 2">
    <name type="scientific">Coniosporium uncinatum</name>
    <dbReference type="NCBI Taxonomy" id="93489"/>
    <lineage>
        <taxon>Eukaryota</taxon>
        <taxon>Fungi</taxon>
        <taxon>Dikarya</taxon>
        <taxon>Ascomycota</taxon>
        <taxon>Pezizomycotina</taxon>
        <taxon>Dothideomycetes</taxon>
        <taxon>Dothideomycetes incertae sedis</taxon>
        <taxon>Coniosporium</taxon>
    </lineage>
</organism>
<comment type="caution">
    <text evidence="1">The sequence shown here is derived from an EMBL/GenBank/DDBJ whole genome shotgun (WGS) entry which is preliminary data.</text>
</comment>